<name>A0AA35T564_GEOBA</name>
<proteinExistence type="predicted"/>
<evidence type="ECO:0000256" key="1">
    <source>
        <dbReference type="SAM" id="SignalP"/>
    </source>
</evidence>
<feature type="signal peptide" evidence="1">
    <location>
        <begin position="1"/>
        <end position="21"/>
    </location>
</feature>
<feature type="chain" id="PRO_5041288080" evidence="1">
    <location>
        <begin position="22"/>
        <end position="208"/>
    </location>
</feature>
<keyword evidence="3" id="KW-1185">Reference proteome</keyword>
<dbReference type="EMBL" id="CASHTH010003153">
    <property type="protein sequence ID" value="CAI8040981.1"/>
    <property type="molecule type" value="Genomic_DNA"/>
</dbReference>
<keyword evidence="1" id="KW-0732">Signal</keyword>
<accession>A0AA35T564</accession>
<evidence type="ECO:0000313" key="3">
    <source>
        <dbReference type="Proteomes" id="UP001174909"/>
    </source>
</evidence>
<gene>
    <name evidence="2" type="ORF">GBAR_LOCUS22772</name>
</gene>
<dbReference type="Proteomes" id="UP001174909">
    <property type="component" value="Unassembled WGS sequence"/>
</dbReference>
<reference evidence="2" key="1">
    <citation type="submission" date="2023-03" db="EMBL/GenBank/DDBJ databases">
        <authorList>
            <person name="Steffen K."/>
            <person name="Cardenas P."/>
        </authorList>
    </citation>
    <scope>NUCLEOTIDE SEQUENCE</scope>
</reference>
<organism evidence="2 3">
    <name type="scientific">Geodia barretti</name>
    <name type="common">Barrett's horny sponge</name>
    <dbReference type="NCBI Taxonomy" id="519541"/>
    <lineage>
        <taxon>Eukaryota</taxon>
        <taxon>Metazoa</taxon>
        <taxon>Porifera</taxon>
        <taxon>Demospongiae</taxon>
        <taxon>Heteroscleromorpha</taxon>
        <taxon>Tetractinellida</taxon>
        <taxon>Astrophorina</taxon>
        <taxon>Geodiidae</taxon>
        <taxon>Geodia</taxon>
    </lineage>
</organism>
<sequence length="208" mass="22706">MSALNILLLTVAVCVLLRVEAQLEPQRRAPTVLRDQCLSEDVVAEYAADNTDTLARIAQGIVNRTRGVGCLNSIYMLAYTGSSSRNAGSNHPHDFEVKGVGQTRYITLPERPGDYERHQGDIWKLDIIEDLGFLPGTCLRLCGVESMRLAEGGNDGWLVDSVVTFGCINDVGCSLLTMDMDVLRWIDGNGAPDSREFPLTLATQSSCV</sequence>
<comment type="caution">
    <text evidence="2">The sequence shown here is derived from an EMBL/GenBank/DDBJ whole genome shotgun (WGS) entry which is preliminary data.</text>
</comment>
<evidence type="ECO:0000313" key="2">
    <source>
        <dbReference type="EMBL" id="CAI8040981.1"/>
    </source>
</evidence>
<dbReference type="AlphaFoldDB" id="A0AA35T564"/>
<protein>
    <submittedName>
        <fullName evidence="2">Uncharacterized protein</fullName>
    </submittedName>
</protein>